<dbReference type="PROSITE" id="PS51077">
    <property type="entry name" value="HTH_ICLR"/>
    <property type="match status" value="1"/>
</dbReference>
<dbReference type="InterPro" id="IPR050707">
    <property type="entry name" value="HTH_MetabolicPath_Reg"/>
</dbReference>
<dbReference type="SMART" id="SM00346">
    <property type="entry name" value="HTH_ICLR"/>
    <property type="match status" value="1"/>
</dbReference>
<reference evidence="7 8" key="1">
    <citation type="submission" date="2018-06" db="EMBL/GenBank/DDBJ databases">
        <title>Genomic Encyclopedia of Archaeal and Bacterial Type Strains, Phase II (KMG-II): from individual species to whole genera.</title>
        <authorList>
            <person name="Goeker M."/>
        </authorList>
    </citation>
    <scope>NUCLEOTIDE SEQUENCE [LARGE SCALE GENOMIC DNA]</scope>
    <source>
        <strain evidence="7 8">DSM 24525</strain>
    </source>
</reference>
<proteinExistence type="predicted"/>
<dbReference type="SUPFAM" id="SSF55781">
    <property type="entry name" value="GAF domain-like"/>
    <property type="match status" value="1"/>
</dbReference>
<evidence type="ECO:0000256" key="2">
    <source>
        <dbReference type="ARBA" id="ARBA00023125"/>
    </source>
</evidence>
<dbReference type="EMBL" id="QKYU01000041">
    <property type="protein sequence ID" value="PZW37747.1"/>
    <property type="molecule type" value="Genomic_DNA"/>
</dbReference>
<dbReference type="GO" id="GO:0003677">
    <property type="term" value="F:DNA binding"/>
    <property type="evidence" value="ECO:0007669"/>
    <property type="project" value="UniProtKB-KW"/>
</dbReference>
<dbReference type="Gene3D" id="3.30.450.40">
    <property type="match status" value="1"/>
</dbReference>
<dbReference type="PANTHER" id="PTHR30136">
    <property type="entry name" value="HELIX-TURN-HELIX TRANSCRIPTIONAL REGULATOR, ICLR FAMILY"/>
    <property type="match status" value="1"/>
</dbReference>
<dbReference type="InterPro" id="IPR014757">
    <property type="entry name" value="Tscrpt_reg_IclR_C"/>
</dbReference>
<name>A0A2W7HU61_9PROT</name>
<evidence type="ECO:0000313" key="8">
    <source>
        <dbReference type="Proteomes" id="UP000249688"/>
    </source>
</evidence>
<evidence type="ECO:0000313" key="7">
    <source>
        <dbReference type="EMBL" id="PZW37747.1"/>
    </source>
</evidence>
<dbReference type="GO" id="GO:0045892">
    <property type="term" value="P:negative regulation of DNA-templated transcription"/>
    <property type="evidence" value="ECO:0007669"/>
    <property type="project" value="TreeGrafter"/>
</dbReference>
<dbReference type="AlphaFoldDB" id="A0A2W7HU61"/>
<feature type="region of interest" description="Disordered" evidence="4">
    <location>
        <begin position="1"/>
        <end position="21"/>
    </location>
</feature>
<dbReference type="PROSITE" id="PS51078">
    <property type="entry name" value="ICLR_ED"/>
    <property type="match status" value="1"/>
</dbReference>
<feature type="domain" description="IclR-ED" evidence="6">
    <location>
        <begin position="84"/>
        <end position="268"/>
    </location>
</feature>
<evidence type="ECO:0000256" key="1">
    <source>
        <dbReference type="ARBA" id="ARBA00023015"/>
    </source>
</evidence>
<dbReference type="GO" id="GO:0003700">
    <property type="term" value="F:DNA-binding transcription factor activity"/>
    <property type="evidence" value="ECO:0007669"/>
    <property type="project" value="TreeGrafter"/>
</dbReference>
<organism evidence="7 8">
    <name type="scientific">Humitalea rosea</name>
    <dbReference type="NCBI Taxonomy" id="990373"/>
    <lineage>
        <taxon>Bacteria</taxon>
        <taxon>Pseudomonadati</taxon>
        <taxon>Pseudomonadota</taxon>
        <taxon>Alphaproteobacteria</taxon>
        <taxon>Acetobacterales</taxon>
        <taxon>Roseomonadaceae</taxon>
        <taxon>Humitalea</taxon>
    </lineage>
</organism>
<dbReference type="SUPFAM" id="SSF46785">
    <property type="entry name" value="Winged helix' DNA-binding domain"/>
    <property type="match status" value="1"/>
</dbReference>
<feature type="compositionally biased region" description="Basic and acidic residues" evidence="4">
    <location>
        <begin position="1"/>
        <end position="17"/>
    </location>
</feature>
<evidence type="ECO:0000256" key="3">
    <source>
        <dbReference type="ARBA" id="ARBA00023163"/>
    </source>
</evidence>
<dbReference type="InterPro" id="IPR005471">
    <property type="entry name" value="Tscrpt_reg_IclR_N"/>
</dbReference>
<dbReference type="RefSeq" id="WP_111400482.1">
    <property type="nucleotide sequence ID" value="NZ_QKYU01000041.1"/>
</dbReference>
<dbReference type="Pfam" id="PF09339">
    <property type="entry name" value="HTH_IclR"/>
    <property type="match status" value="1"/>
</dbReference>
<dbReference type="PANTHER" id="PTHR30136:SF8">
    <property type="entry name" value="TRANSCRIPTIONAL REGULATORY PROTEIN"/>
    <property type="match status" value="1"/>
</dbReference>
<evidence type="ECO:0000256" key="4">
    <source>
        <dbReference type="SAM" id="MobiDB-lite"/>
    </source>
</evidence>
<dbReference type="Proteomes" id="UP000249688">
    <property type="component" value="Unassembled WGS sequence"/>
</dbReference>
<feature type="domain" description="HTH iclR-type" evidence="5">
    <location>
        <begin position="21"/>
        <end position="83"/>
    </location>
</feature>
<evidence type="ECO:0000259" key="5">
    <source>
        <dbReference type="PROSITE" id="PS51077"/>
    </source>
</evidence>
<dbReference type="OrthoDB" id="6811967at2"/>
<comment type="caution">
    <text evidence="7">The sequence shown here is derived from an EMBL/GenBank/DDBJ whole genome shotgun (WGS) entry which is preliminary data.</text>
</comment>
<keyword evidence="2" id="KW-0238">DNA-binding</keyword>
<gene>
    <name evidence="7" type="ORF">C8P66_14124</name>
</gene>
<dbReference type="Pfam" id="PF01614">
    <property type="entry name" value="IclR_C"/>
    <property type="match status" value="1"/>
</dbReference>
<dbReference type="Gene3D" id="1.10.10.10">
    <property type="entry name" value="Winged helix-like DNA-binding domain superfamily/Winged helix DNA-binding domain"/>
    <property type="match status" value="1"/>
</dbReference>
<keyword evidence="3" id="KW-0804">Transcription</keyword>
<protein>
    <submittedName>
        <fullName evidence="7">IclR family transcriptional regulator</fullName>
    </submittedName>
</protein>
<dbReference type="InterPro" id="IPR029016">
    <property type="entry name" value="GAF-like_dom_sf"/>
</dbReference>
<dbReference type="InterPro" id="IPR036388">
    <property type="entry name" value="WH-like_DNA-bd_sf"/>
</dbReference>
<dbReference type="InterPro" id="IPR036390">
    <property type="entry name" value="WH_DNA-bd_sf"/>
</dbReference>
<sequence length="292" mass="30618">MRQAGEKQAQDRAHPVEGRGVQSIETGGRLLDAMIVSGQPAMLRDLAAAAGIAPAQAHAYLVSFRKIGMVEQDPLSGRYLLGPMALQLGLSRMRSFDPLRLACNAAIDLARDMGLMVTVSVWGMYGPTIIQVQEAVEPVHVNLRAGAVFTLSGTATGRLFAALMPEPIVAPLLRQEMRGGSPSIGKPTAVSALPQSSEVVRRLGYATTEGVPVPGVNAIAVPVLDHAGQLVFALTVIGHAAMLDVGIDGAQLAQVLAVGRKLSAQLGHRDAPRPEARATVAKSARKVAIQRG</sequence>
<evidence type="ECO:0000259" key="6">
    <source>
        <dbReference type="PROSITE" id="PS51078"/>
    </source>
</evidence>
<accession>A0A2W7HU61</accession>
<keyword evidence="8" id="KW-1185">Reference proteome</keyword>
<keyword evidence="1" id="KW-0805">Transcription regulation</keyword>